<accession>A0A0F9TEC6</accession>
<protein>
    <submittedName>
        <fullName evidence="2">Uncharacterized protein</fullName>
    </submittedName>
</protein>
<dbReference type="AlphaFoldDB" id="A0A0F9TEC6"/>
<comment type="caution">
    <text evidence="2">The sequence shown here is derived from an EMBL/GenBank/DDBJ whole genome shotgun (WGS) entry which is preliminary data.</text>
</comment>
<name>A0A0F9TEC6_9ZZZZ</name>
<reference evidence="2" key="1">
    <citation type="journal article" date="2015" name="Nature">
        <title>Complex archaea that bridge the gap between prokaryotes and eukaryotes.</title>
        <authorList>
            <person name="Spang A."/>
            <person name="Saw J.H."/>
            <person name="Jorgensen S.L."/>
            <person name="Zaremba-Niedzwiedzka K."/>
            <person name="Martijn J."/>
            <person name="Lind A.E."/>
            <person name="van Eijk R."/>
            <person name="Schleper C."/>
            <person name="Guy L."/>
            <person name="Ettema T.J."/>
        </authorList>
    </citation>
    <scope>NUCLEOTIDE SEQUENCE</scope>
</reference>
<keyword evidence="1" id="KW-0479">Metal-binding</keyword>
<organism evidence="2">
    <name type="scientific">marine sediment metagenome</name>
    <dbReference type="NCBI Taxonomy" id="412755"/>
    <lineage>
        <taxon>unclassified sequences</taxon>
        <taxon>metagenomes</taxon>
        <taxon>ecological metagenomes</taxon>
    </lineage>
</organism>
<evidence type="ECO:0000313" key="2">
    <source>
        <dbReference type="EMBL" id="KKN39798.1"/>
    </source>
</evidence>
<dbReference type="PROSITE" id="PS00202">
    <property type="entry name" value="RUBREDOXIN"/>
    <property type="match status" value="1"/>
</dbReference>
<dbReference type="GO" id="GO:0046872">
    <property type="term" value="F:metal ion binding"/>
    <property type="evidence" value="ECO:0007669"/>
    <property type="project" value="UniProtKB-KW"/>
</dbReference>
<dbReference type="InterPro" id="IPR018527">
    <property type="entry name" value="Rubredoxin_Fe_BS"/>
</dbReference>
<sequence>MSIGAGYACVACQTYFRPRKNEIYVLETYDNCTPYKIWLADLWECPDCGTQLIAGYGARAISERYMTNFKVHLKRVTHTIIGCPKALK</sequence>
<dbReference type="EMBL" id="LAZR01001743">
    <property type="protein sequence ID" value="KKN39798.1"/>
    <property type="molecule type" value="Genomic_DNA"/>
</dbReference>
<proteinExistence type="predicted"/>
<evidence type="ECO:0000256" key="1">
    <source>
        <dbReference type="ARBA" id="ARBA00022723"/>
    </source>
</evidence>
<gene>
    <name evidence="2" type="ORF">LCGC14_0739940</name>
</gene>